<organism evidence="1 2">
    <name type="scientific">Altererythrobacter lutimaris</name>
    <dbReference type="NCBI Taxonomy" id="2743979"/>
    <lineage>
        <taxon>Bacteria</taxon>
        <taxon>Pseudomonadati</taxon>
        <taxon>Pseudomonadota</taxon>
        <taxon>Alphaproteobacteria</taxon>
        <taxon>Sphingomonadales</taxon>
        <taxon>Erythrobacteraceae</taxon>
        <taxon>Altererythrobacter</taxon>
    </lineage>
</organism>
<sequence length="146" mass="16464">MSNTILPLFDKSLQTTAIWLEEIQSEIGPDRAFAWRVLSVVLQNLRDHLPLELSAHFGAQLPMIIRGAFYERFDPTGLPKQEHGGDEFLASISDGLRDSRGVDPHDAVHAVFGVLDRHLSRGQVDKIVRSLPRGIREMWPETELAQ</sequence>
<name>A0A850HDV3_9SPHN</name>
<comment type="caution">
    <text evidence="1">The sequence shown here is derived from an EMBL/GenBank/DDBJ whole genome shotgun (WGS) entry which is preliminary data.</text>
</comment>
<dbReference type="InterPro" id="IPR018727">
    <property type="entry name" value="DUF2267"/>
</dbReference>
<evidence type="ECO:0000313" key="1">
    <source>
        <dbReference type="EMBL" id="NVE96019.1"/>
    </source>
</evidence>
<proteinExistence type="predicted"/>
<protein>
    <submittedName>
        <fullName evidence="1">DUF2267 domain-containing protein</fullName>
    </submittedName>
</protein>
<dbReference type="EMBL" id="JABWTA010000001">
    <property type="protein sequence ID" value="NVE96019.1"/>
    <property type="molecule type" value="Genomic_DNA"/>
</dbReference>
<keyword evidence="2" id="KW-1185">Reference proteome</keyword>
<dbReference type="AlphaFoldDB" id="A0A850HDV3"/>
<accession>A0A850HDV3</accession>
<gene>
    <name evidence="1" type="ORF">HUO12_14030</name>
</gene>
<dbReference type="Gene3D" id="1.10.490.110">
    <property type="entry name" value="Uncharacterized conserved protein DUF2267"/>
    <property type="match status" value="1"/>
</dbReference>
<dbReference type="Pfam" id="PF10025">
    <property type="entry name" value="DUF2267"/>
    <property type="match status" value="1"/>
</dbReference>
<dbReference type="InterPro" id="IPR038282">
    <property type="entry name" value="DUF2267_sf"/>
</dbReference>
<reference evidence="1 2" key="1">
    <citation type="submission" date="2020-06" db="EMBL/GenBank/DDBJ databases">
        <title>Altererythrobacter lutimaris sp. nov., a marine bacterium isolated from a tidal flat.</title>
        <authorList>
            <person name="Kim D."/>
            <person name="Yoo Y."/>
            <person name="Kim J.-J."/>
        </authorList>
    </citation>
    <scope>NUCLEOTIDE SEQUENCE [LARGE SCALE GENOMIC DNA]</scope>
    <source>
        <strain evidence="1 2">JGD-16</strain>
    </source>
</reference>
<evidence type="ECO:0000313" key="2">
    <source>
        <dbReference type="Proteomes" id="UP000546031"/>
    </source>
</evidence>
<dbReference type="RefSeq" id="WP_176274183.1">
    <property type="nucleotide sequence ID" value="NZ_JABWTA010000001.1"/>
</dbReference>
<dbReference type="Proteomes" id="UP000546031">
    <property type="component" value="Unassembled WGS sequence"/>
</dbReference>